<accession>A0ABY0FCD9</accession>
<dbReference type="PRINTS" id="PR00035">
    <property type="entry name" value="HTHGNTR"/>
</dbReference>
<dbReference type="PANTHER" id="PTHR46577:SF1">
    <property type="entry name" value="HTH-TYPE TRANSCRIPTIONAL REGULATORY PROTEIN GABR"/>
    <property type="match status" value="1"/>
</dbReference>
<evidence type="ECO:0000256" key="2">
    <source>
        <dbReference type="ARBA" id="ARBA00021531"/>
    </source>
</evidence>
<dbReference type="InterPro" id="IPR051446">
    <property type="entry name" value="HTH_trans_reg/aminotransferase"/>
</dbReference>
<evidence type="ECO:0000256" key="6">
    <source>
        <dbReference type="ARBA" id="ARBA00023163"/>
    </source>
</evidence>
<evidence type="ECO:0000256" key="1">
    <source>
        <dbReference type="ARBA" id="ARBA00005384"/>
    </source>
</evidence>
<dbReference type="InterPro" id="IPR036388">
    <property type="entry name" value="WH-like_DNA-bd_sf"/>
</dbReference>
<dbReference type="CDD" id="cd00609">
    <property type="entry name" value="AAT_like"/>
    <property type="match status" value="1"/>
</dbReference>
<name>A0ABY0FCD9_9NEIS</name>
<evidence type="ECO:0000256" key="5">
    <source>
        <dbReference type="ARBA" id="ARBA00023125"/>
    </source>
</evidence>
<keyword evidence="8" id="KW-0808">Transferase</keyword>
<gene>
    <name evidence="8" type="ORF">EBB06_13160</name>
</gene>
<feature type="domain" description="HTH gntR-type" evidence="7">
    <location>
        <begin position="22"/>
        <end position="90"/>
    </location>
</feature>
<dbReference type="InterPro" id="IPR015421">
    <property type="entry name" value="PyrdxlP-dep_Trfase_major"/>
</dbReference>
<sequence>MSTKLIGTMWGQLFQQHTKSGMSLQGKIRQMLVSAILDGQLPVGVPLPSSRELSGQLGVARNTVVLAYQQLVDEGYLVSRERSGYFVNADILAGRMVQKAVPQDKPHTNEPDWERRFVFRPTRQRNIVKRANWQDYPYPFIYGQYDPILFPTADWRECSLKALSVLDIHEWAQDMILRDDESLVQQIRTRVLPRRGVWASADEIVVTVGAQQALYLLADLLVSPDTPVGIEDPGYPDARNIFGSRTSHLLPLPVDEEGLQVTGALHNCDYVYVTPSHQCPTTVTMPLARRQALLQMAEDADFILIEDDYESENRFEGDPTPTLKSLDRNNRVIYVGSLSKSLAPGLRIGYIVGPAELIAELRGVRRLMLRHPSAYIQRAFALFLSLGHYDSHLRRLSSAHRERAQALSDALAKHLPEVHPVPIAGGASCWIVGPEWLDAEELSQRAEENGVLIEPGSVFFMSTAMPRNGFRLGYSSIALEKIEPGIQKLAEVIRALKPSASSSASSVPWPGQ</sequence>
<dbReference type="Gene3D" id="1.10.10.10">
    <property type="entry name" value="Winged helix-like DNA-binding domain superfamily/Winged helix DNA-binding domain"/>
    <property type="match status" value="1"/>
</dbReference>
<dbReference type="PANTHER" id="PTHR46577">
    <property type="entry name" value="HTH-TYPE TRANSCRIPTIONAL REGULATORY PROTEIN GABR"/>
    <property type="match status" value="1"/>
</dbReference>
<dbReference type="Pfam" id="PF00392">
    <property type="entry name" value="GntR"/>
    <property type="match status" value="1"/>
</dbReference>
<evidence type="ECO:0000259" key="7">
    <source>
        <dbReference type="PROSITE" id="PS50949"/>
    </source>
</evidence>
<keyword evidence="4" id="KW-0805">Transcription regulation</keyword>
<proteinExistence type="inferred from homology"/>
<evidence type="ECO:0000256" key="4">
    <source>
        <dbReference type="ARBA" id="ARBA00023015"/>
    </source>
</evidence>
<dbReference type="Proteomes" id="UP000290682">
    <property type="component" value="Unassembled WGS sequence"/>
</dbReference>
<dbReference type="RefSeq" id="WP_129213621.1">
    <property type="nucleotide sequence ID" value="NZ_REGR01000015.1"/>
</dbReference>
<dbReference type="Gene3D" id="3.40.640.10">
    <property type="entry name" value="Type I PLP-dependent aspartate aminotransferase-like (Major domain)"/>
    <property type="match status" value="1"/>
</dbReference>
<organism evidence="8 9">
    <name type="scientific">Crenobacter cavernae</name>
    <dbReference type="NCBI Taxonomy" id="2290923"/>
    <lineage>
        <taxon>Bacteria</taxon>
        <taxon>Pseudomonadati</taxon>
        <taxon>Pseudomonadota</taxon>
        <taxon>Betaproteobacteria</taxon>
        <taxon>Neisseriales</taxon>
        <taxon>Neisseriaceae</taxon>
        <taxon>Crenobacter</taxon>
    </lineage>
</organism>
<reference evidence="8 9" key="1">
    <citation type="submission" date="2018-10" db="EMBL/GenBank/DDBJ databases">
        <title>Draft genome of Fastidiocella sp. strain 375T, a bacterium isolated from a karstic cave dripping water.</title>
        <authorList>
            <person name="Coelho C."/>
            <person name="Verissimo A."/>
            <person name="Tiago I."/>
        </authorList>
    </citation>
    <scope>NUCLEOTIDE SEQUENCE [LARGE SCALE GENOMIC DNA]</scope>
    <source>
        <strain evidence="8 9">CAVE-375</strain>
    </source>
</reference>
<dbReference type="InterPro" id="IPR004839">
    <property type="entry name" value="Aminotransferase_I/II_large"/>
</dbReference>
<dbReference type="InterPro" id="IPR015424">
    <property type="entry name" value="PyrdxlP-dep_Trfase"/>
</dbReference>
<dbReference type="CDD" id="cd07377">
    <property type="entry name" value="WHTH_GntR"/>
    <property type="match status" value="1"/>
</dbReference>
<dbReference type="PROSITE" id="PS50949">
    <property type="entry name" value="HTH_GNTR"/>
    <property type="match status" value="1"/>
</dbReference>
<dbReference type="SUPFAM" id="SSF53383">
    <property type="entry name" value="PLP-dependent transferases"/>
    <property type="match status" value="1"/>
</dbReference>
<dbReference type="Pfam" id="PF00155">
    <property type="entry name" value="Aminotran_1_2"/>
    <property type="match status" value="1"/>
</dbReference>
<evidence type="ECO:0000256" key="3">
    <source>
        <dbReference type="ARBA" id="ARBA00022898"/>
    </source>
</evidence>
<keyword evidence="6" id="KW-0804">Transcription</keyword>
<keyword evidence="8" id="KW-0032">Aminotransferase</keyword>
<comment type="caution">
    <text evidence="8">The sequence shown here is derived from an EMBL/GenBank/DDBJ whole genome shotgun (WGS) entry which is preliminary data.</text>
</comment>
<dbReference type="GO" id="GO:0008483">
    <property type="term" value="F:transaminase activity"/>
    <property type="evidence" value="ECO:0007669"/>
    <property type="project" value="UniProtKB-KW"/>
</dbReference>
<comment type="similarity">
    <text evidence="1">In the C-terminal section; belongs to the class-I pyridoxal-phosphate-dependent aminotransferase family.</text>
</comment>
<protein>
    <recommendedName>
        <fullName evidence="2">Putative 8-amino-7-oxononanoate synthase</fullName>
    </recommendedName>
</protein>
<dbReference type="SUPFAM" id="SSF46785">
    <property type="entry name" value="Winged helix' DNA-binding domain"/>
    <property type="match status" value="1"/>
</dbReference>
<evidence type="ECO:0000313" key="9">
    <source>
        <dbReference type="Proteomes" id="UP000290682"/>
    </source>
</evidence>
<keyword evidence="5" id="KW-0238">DNA-binding</keyword>
<evidence type="ECO:0000313" key="8">
    <source>
        <dbReference type="EMBL" id="RXZ41994.1"/>
    </source>
</evidence>
<keyword evidence="3" id="KW-0663">Pyridoxal phosphate</keyword>
<dbReference type="InterPro" id="IPR000524">
    <property type="entry name" value="Tscrpt_reg_HTH_GntR"/>
</dbReference>
<dbReference type="EMBL" id="REGR01000015">
    <property type="protein sequence ID" value="RXZ41994.1"/>
    <property type="molecule type" value="Genomic_DNA"/>
</dbReference>
<dbReference type="InterPro" id="IPR036390">
    <property type="entry name" value="WH_DNA-bd_sf"/>
</dbReference>
<dbReference type="SMART" id="SM00345">
    <property type="entry name" value="HTH_GNTR"/>
    <property type="match status" value="1"/>
</dbReference>
<keyword evidence="9" id="KW-1185">Reference proteome</keyword>